<dbReference type="AlphaFoldDB" id="A0A9P8QNM9"/>
<organism evidence="2 3">
    <name type="scientific">Trichoderma cornu-damae</name>
    <dbReference type="NCBI Taxonomy" id="654480"/>
    <lineage>
        <taxon>Eukaryota</taxon>
        <taxon>Fungi</taxon>
        <taxon>Dikarya</taxon>
        <taxon>Ascomycota</taxon>
        <taxon>Pezizomycotina</taxon>
        <taxon>Sordariomycetes</taxon>
        <taxon>Hypocreomycetidae</taxon>
        <taxon>Hypocreales</taxon>
        <taxon>Hypocreaceae</taxon>
        <taxon>Trichoderma</taxon>
    </lineage>
</organism>
<proteinExistence type="predicted"/>
<dbReference type="Proteomes" id="UP000827724">
    <property type="component" value="Unassembled WGS sequence"/>
</dbReference>
<name>A0A9P8QNM9_9HYPO</name>
<feature type="region of interest" description="Disordered" evidence="1">
    <location>
        <begin position="49"/>
        <end position="91"/>
    </location>
</feature>
<accession>A0A9P8QNM9</accession>
<keyword evidence="3" id="KW-1185">Reference proteome</keyword>
<protein>
    <submittedName>
        <fullName evidence="2">Uncharacterized protein</fullName>
    </submittedName>
</protein>
<feature type="region of interest" description="Disordered" evidence="1">
    <location>
        <begin position="1"/>
        <end position="20"/>
    </location>
</feature>
<evidence type="ECO:0000313" key="3">
    <source>
        <dbReference type="Proteomes" id="UP000827724"/>
    </source>
</evidence>
<evidence type="ECO:0000256" key="1">
    <source>
        <dbReference type="SAM" id="MobiDB-lite"/>
    </source>
</evidence>
<dbReference type="EMBL" id="JAIWOZ010000004">
    <property type="protein sequence ID" value="KAH6605983.1"/>
    <property type="molecule type" value="Genomic_DNA"/>
</dbReference>
<gene>
    <name evidence="2" type="ORF">Trco_005136</name>
</gene>
<comment type="caution">
    <text evidence="2">The sequence shown here is derived from an EMBL/GenBank/DDBJ whole genome shotgun (WGS) entry which is preliminary data.</text>
</comment>
<evidence type="ECO:0000313" key="2">
    <source>
        <dbReference type="EMBL" id="KAH6605983.1"/>
    </source>
</evidence>
<sequence>MISHVPKGRSTGVMTDGEDAAARWVRDPALLPPQHGSEGEKLTITIGLLLPRPTPPPNPVTPTRSPQPGHPKTTRSKTGQNAMDCNFHSYL</sequence>
<reference evidence="2" key="1">
    <citation type="submission" date="2021-08" db="EMBL/GenBank/DDBJ databases">
        <title>Chromosome-Level Trichoderma cornu-damae using Hi-C Data.</title>
        <authorList>
            <person name="Kim C.S."/>
        </authorList>
    </citation>
    <scope>NUCLEOTIDE SEQUENCE</scope>
    <source>
        <strain evidence="2">KA19-0412C</strain>
    </source>
</reference>